<sequence>MKFAAVQMNSTDIVEDNLLLAQSLIIQAKEEGANIVLLPENFAFMGYPKELINEVMEDFEQGPIQNFMSQQAQDQDIWIVAGSIPVKSNDAHKSFARCIVYDNKGRIVTYYDKIHLFDVRVNGKEYNESSSIKAGNKLVSIKTPWCTVGLSICYDLRFPELYRSSDIFGVDVLTVPAAFTKETGQAHWQTLLTSRAVENLSYVVASAQWGQHYGSRITHGHSLIINPWGETMDLLRAGNGIVIADIDLDRIKSIRESFPALSHKVLFND</sequence>
<evidence type="ECO:0000259" key="2">
    <source>
        <dbReference type="PROSITE" id="PS50263"/>
    </source>
</evidence>
<accession>A0A381WWK9</accession>
<keyword evidence="1" id="KW-0378">Hydrolase</keyword>
<dbReference type="Pfam" id="PF00795">
    <property type="entry name" value="CN_hydrolase"/>
    <property type="match status" value="1"/>
</dbReference>
<dbReference type="InterPro" id="IPR036526">
    <property type="entry name" value="C-N_Hydrolase_sf"/>
</dbReference>
<dbReference type="GO" id="GO:0016811">
    <property type="term" value="F:hydrolase activity, acting on carbon-nitrogen (but not peptide) bonds, in linear amides"/>
    <property type="evidence" value="ECO:0007669"/>
    <property type="project" value="InterPro"/>
</dbReference>
<name>A0A381WWK9_9ZZZZ</name>
<evidence type="ECO:0000256" key="1">
    <source>
        <dbReference type="ARBA" id="ARBA00022801"/>
    </source>
</evidence>
<dbReference type="EMBL" id="UINC01013130">
    <property type="protein sequence ID" value="SVA56915.1"/>
    <property type="molecule type" value="Genomic_DNA"/>
</dbReference>
<dbReference type="PANTHER" id="PTHR23088:SF27">
    <property type="entry name" value="DEAMINATED GLUTATHIONE AMIDASE"/>
    <property type="match status" value="1"/>
</dbReference>
<dbReference type="InterPro" id="IPR003010">
    <property type="entry name" value="C-N_Hydrolase"/>
</dbReference>
<proteinExistence type="predicted"/>
<dbReference type="AlphaFoldDB" id="A0A381WWK9"/>
<dbReference type="InterPro" id="IPR045254">
    <property type="entry name" value="Nit1/2_C-N_Hydrolase"/>
</dbReference>
<dbReference type="CDD" id="cd07572">
    <property type="entry name" value="nit"/>
    <property type="match status" value="1"/>
</dbReference>
<dbReference type="Gene3D" id="3.60.110.10">
    <property type="entry name" value="Carbon-nitrogen hydrolase"/>
    <property type="match status" value="1"/>
</dbReference>
<protein>
    <recommendedName>
        <fullName evidence="2">CN hydrolase domain-containing protein</fullName>
    </recommendedName>
</protein>
<dbReference type="SUPFAM" id="SSF56317">
    <property type="entry name" value="Carbon-nitrogen hydrolase"/>
    <property type="match status" value="1"/>
</dbReference>
<dbReference type="PANTHER" id="PTHR23088">
    <property type="entry name" value="NITRILASE-RELATED"/>
    <property type="match status" value="1"/>
</dbReference>
<dbReference type="PROSITE" id="PS01227">
    <property type="entry name" value="UPF0012"/>
    <property type="match status" value="1"/>
</dbReference>
<dbReference type="PROSITE" id="PS50263">
    <property type="entry name" value="CN_HYDROLASE"/>
    <property type="match status" value="1"/>
</dbReference>
<organism evidence="3">
    <name type="scientific">marine metagenome</name>
    <dbReference type="NCBI Taxonomy" id="408172"/>
    <lineage>
        <taxon>unclassified sequences</taxon>
        <taxon>metagenomes</taxon>
        <taxon>ecological metagenomes</taxon>
    </lineage>
</organism>
<gene>
    <name evidence="3" type="ORF">METZ01_LOCUS109769</name>
</gene>
<dbReference type="InterPro" id="IPR001110">
    <property type="entry name" value="UPF0012_CS"/>
</dbReference>
<feature type="domain" description="CN hydrolase" evidence="2">
    <location>
        <begin position="1"/>
        <end position="248"/>
    </location>
</feature>
<evidence type="ECO:0000313" key="3">
    <source>
        <dbReference type="EMBL" id="SVA56915.1"/>
    </source>
</evidence>
<reference evidence="3" key="1">
    <citation type="submission" date="2018-05" db="EMBL/GenBank/DDBJ databases">
        <authorList>
            <person name="Lanie J.A."/>
            <person name="Ng W.-L."/>
            <person name="Kazmierczak K.M."/>
            <person name="Andrzejewski T.M."/>
            <person name="Davidsen T.M."/>
            <person name="Wayne K.J."/>
            <person name="Tettelin H."/>
            <person name="Glass J.I."/>
            <person name="Rusch D."/>
            <person name="Podicherti R."/>
            <person name="Tsui H.-C.T."/>
            <person name="Winkler M.E."/>
        </authorList>
    </citation>
    <scope>NUCLEOTIDE SEQUENCE</scope>
</reference>